<dbReference type="InterPro" id="IPR058248">
    <property type="entry name" value="Lxx211020-like"/>
</dbReference>
<dbReference type="Proteomes" id="UP000544122">
    <property type="component" value="Unassembled WGS sequence"/>
</dbReference>
<dbReference type="PANTHER" id="PTHR36302">
    <property type="entry name" value="BLR7088 PROTEIN"/>
    <property type="match status" value="1"/>
</dbReference>
<gene>
    <name evidence="2" type="ORF">HCN58_08765</name>
</gene>
<evidence type="ECO:0000313" key="2">
    <source>
        <dbReference type="EMBL" id="NOJ39694.1"/>
    </source>
</evidence>
<accession>A0A7Y4GQ64</accession>
<comment type="caution">
    <text evidence="2">The sequence shown here is derived from an EMBL/GenBank/DDBJ whole genome shotgun (WGS) entry which is preliminary data.</text>
</comment>
<protein>
    <submittedName>
        <fullName evidence="2">Copper chaperone PCu(A)C</fullName>
    </submittedName>
</protein>
<dbReference type="EMBL" id="JAAVLX010000003">
    <property type="protein sequence ID" value="NOJ39694.1"/>
    <property type="molecule type" value="Genomic_DNA"/>
</dbReference>
<dbReference type="InterPro" id="IPR036182">
    <property type="entry name" value="PCuAC_sf"/>
</dbReference>
<dbReference type="Pfam" id="PF04314">
    <property type="entry name" value="PCuAC"/>
    <property type="match status" value="1"/>
</dbReference>
<name>A0A7Y4GQ64_9BRAD</name>
<evidence type="ECO:0000256" key="1">
    <source>
        <dbReference type="SAM" id="Phobius"/>
    </source>
</evidence>
<dbReference type="AlphaFoldDB" id="A0A7Y4GQ64"/>
<proteinExistence type="predicted"/>
<keyword evidence="3" id="KW-1185">Reference proteome</keyword>
<dbReference type="PANTHER" id="PTHR36302:SF1">
    <property type="entry name" value="COPPER CHAPERONE PCU(A)C"/>
    <property type="match status" value="1"/>
</dbReference>
<dbReference type="Gene3D" id="2.60.40.1890">
    <property type="entry name" value="PCu(A)C copper chaperone"/>
    <property type="match status" value="1"/>
</dbReference>
<feature type="transmembrane region" description="Helical" evidence="1">
    <location>
        <begin position="21"/>
        <end position="42"/>
    </location>
</feature>
<evidence type="ECO:0000313" key="3">
    <source>
        <dbReference type="Proteomes" id="UP000544122"/>
    </source>
</evidence>
<keyword evidence="1" id="KW-1133">Transmembrane helix</keyword>
<reference evidence="2 3" key="1">
    <citation type="submission" date="2020-03" db="EMBL/GenBank/DDBJ databases">
        <title>Bradyrhizobium diversity isolated from nodules of Indigofera sp.</title>
        <authorList>
            <person name="Klepa M."/>
            <person name="Helene L."/>
            <person name="Hungria M."/>
        </authorList>
    </citation>
    <scope>NUCLEOTIDE SEQUENCE [LARGE SCALE GENOMIC DNA]</scope>
    <source>
        <strain evidence="2 3">WSM 1791</strain>
    </source>
</reference>
<dbReference type="InterPro" id="IPR007410">
    <property type="entry name" value="LpqE-like"/>
</dbReference>
<organism evidence="2 3">
    <name type="scientific">Bradyrhizobium australiense</name>
    <dbReference type="NCBI Taxonomy" id="2721161"/>
    <lineage>
        <taxon>Bacteria</taxon>
        <taxon>Pseudomonadati</taxon>
        <taxon>Pseudomonadota</taxon>
        <taxon>Alphaproteobacteria</taxon>
        <taxon>Hyphomicrobiales</taxon>
        <taxon>Nitrobacteraceae</taxon>
        <taxon>Bradyrhizobium</taxon>
    </lineage>
</organism>
<keyword evidence="1" id="KW-0472">Membrane</keyword>
<dbReference type="SUPFAM" id="SSF110087">
    <property type="entry name" value="DR1885-like metal-binding protein"/>
    <property type="match status" value="1"/>
</dbReference>
<keyword evidence="1" id="KW-0812">Transmembrane</keyword>
<sequence>MLLYMPCLSSAHRSRTIMTTVVRDIFVFVTATIFVAASLLIASGAGAHEYKVGALDIGHPWSRPTPKDANIAGGYLTITNKGKTADRLIGGTSPAASQIEVHEVVDVDGMAKTRPLANGLEIKPGKTVELKPGAYRILLMGLKEPFLVGQKVKGTLVFEKAGPVDIIYNVEENAGAAVSGVNGVAHKHH</sequence>